<organism evidence="1 2">
    <name type="scientific">Nannocystis pusilla</name>
    <dbReference type="NCBI Taxonomy" id="889268"/>
    <lineage>
        <taxon>Bacteria</taxon>
        <taxon>Pseudomonadati</taxon>
        <taxon>Myxococcota</taxon>
        <taxon>Polyangia</taxon>
        <taxon>Nannocystales</taxon>
        <taxon>Nannocystaceae</taxon>
        <taxon>Nannocystis</taxon>
    </lineage>
</organism>
<proteinExistence type="predicted"/>
<evidence type="ECO:0000313" key="1">
    <source>
        <dbReference type="EMBL" id="MCY1009631.1"/>
    </source>
</evidence>
<dbReference type="EMBL" id="JAPNKE010000002">
    <property type="protein sequence ID" value="MCY1009631.1"/>
    <property type="molecule type" value="Genomic_DNA"/>
</dbReference>
<evidence type="ECO:0000313" key="2">
    <source>
        <dbReference type="Proteomes" id="UP001150924"/>
    </source>
</evidence>
<dbReference type="Proteomes" id="UP001150924">
    <property type="component" value="Unassembled WGS sequence"/>
</dbReference>
<reference evidence="1" key="1">
    <citation type="submission" date="2022-11" db="EMBL/GenBank/DDBJ databases">
        <title>Minimal conservation of predation-associated metabolite biosynthetic gene clusters underscores biosynthetic potential of Myxococcota including descriptions for ten novel species: Archangium lansinium sp. nov., Myxococcus landrumus sp. nov., Nannocystis bai.</title>
        <authorList>
            <person name="Ahearne A."/>
            <person name="Stevens C."/>
            <person name="Phillips K."/>
        </authorList>
    </citation>
    <scope>NUCLEOTIDE SEQUENCE</scope>
    <source>
        <strain evidence="1">Na p29</strain>
    </source>
</reference>
<keyword evidence="2" id="KW-1185">Reference proteome</keyword>
<comment type="caution">
    <text evidence="1">The sequence shown here is derived from an EMBL/GenBank/DDBJ whole genome shotgun (WGS) entry which is preliminary data.</text>
</comment>
<dbReference type="RefSeq" id="WP_267772295.1">
    <property type="nucleotide sequence ID" value="NZ_JAPNKE010000002.1"/>
</dbReference>
<sequence length="205" mass="22796">MADQKLTFSVDCATIWDTYNNGNDTLDSPGWLSHTGNNGQVVLYVNYILQSDVQTHVQIALGDDVSINAVNRSEQDNYKCAVVRFNAMNFNGNQLSLDTMNNDDLTPIDLPEFISLPATLPYLDYDPSTSQTGTGWVRNTIDYGNNPIGVMTTRNSIVKSTGLRVPSIKFTALNRGLMQYRVEIAVSYQGSAPRYYSFDPFLQIG</sequence>
<name>A0A9X3ETD5_9BACT</name>
<gene>
    <name evidence="1" type="ORF">OV079_29510</name>
</gene>
<accession>A0A9X3ETD5</accession>
<protein>
    <submittedName>
        <fullName evidence="1">Uncharacterized protein</fullName>
    </submittedName>
</protein>
<dbReference type="AlphaFoldDB" id="A0A9X3ETD5"/>